<name>X1FT23_9ZZZZ</name>
<organism evidence="1">
    <name type="scientific">marine sediment metagenome</name>
    <dbReference type="NCBI Taxonomy" id="412755"/>
    <lineage>
        <taxon>unclassified sequences</taxon>
        <taxon>metagenomes</taxon>
        <taxon>ecological metagenomes</taxon>
    </lineage>
</organism>
<gene>
    <name evidence="1" type="ORF">S03H2_25771</name>
</gene>
<dbReference type="EMBL" id="BARU01014690">
    <property type="protein sequence ID" value="GAH35685.1"/>
    <property type="molecule type" value="Genomic_DNA"/>
</dbReference>
<reference evidence="1" key="1">
    <citation type="journal article" date="2014" name="Front. Microbiol.">
        <title>High frequency of phylogenetically diverse reductive dehalogenase-homologous genes in deep subseafloor sedimentary metagenomes.</title>
        <authorList>
            <person name="Kawai M."/>
            <person name="Futagami T."/>
            <person name="Toyoda A."/>
            <person name="Takaki Y."/>
            <person name="Nishi S."/>
            <person name="Hori S."/>
            <person name="Arai W."/>
            <person name="Tsubouchi T."/>
            <person name="Morono Y."/>
            <person name="Uchiyama I."/>
            <person name="Ito T."/>
            <person name="Fujiyama A."/>
            <person name="Inagaki F."/>
            <person name="Takami H."/>
        </authorList>
    </citation>
    <scope>NUCLEOTIDE SEQUENCE</scope>
    <source>
        <strain evidence="1">Expedition CK06-06</strain>
    </source>
</reference>
<proteinExistence type="predicted"/>
<evidence type="ECO:0000313" key="1">
    <source>
        <dbReference type="EMBL" id="GAH35685.1"/>
    </source>
</evidence>
<accession>X1FT23</accession>
<dbReference type="AlphaFoldDB" id="X1FT23"/>
<feature type="non-terminal residue" evidence="1">
    <location>
        <position position="106"/>
    </location>
</feature>
<sequence length="106" mass="12090">MEKKHIVKLSEEERTYLAEKIAAGTDAARSLRRARILLKADQGEHGPAWADEKICEAFEIGKSAVYQIRKQYHGRGLKRTLSRKKPDRIYERCLDGEAEAHLVALT</sequence>
<comment type="caution">
    <text evidence="1">The sequence shown here is derived from an EMBL/GenBank/DDBJ whole genome shotgun (WGS) entry which is preliminary data.</text>
</comment>
<protein>
    <submittedName>
        <fullName evidence="1">Uncharacterized protein</fullName>
    </submittedName>
</protein>